<gene>
    <name evidence="2" type="ORF">SAMN04489867_2993</name>
</gene>
<name>A0A1H0TV95_9MICO</name>
<dbReference type="Proteomes" id="UP000199077">
    <property type="component" value="Chromosome I"/>
</dbReference>
<evidence type="ECO:0000313" key="3">
    <source>
        <dbReference type="Proteomes" id="UP000199077"/>
    </source>
</evidence>
<dbReference type="NCBIfam" id="TIGR03083">
    <property type="entry name" value="maleylpyruvate isomerase family mycothiol-dependent enzyme"/>
    <property type="match status" value="1"/>
</dbReference>
<dbReference type="InterPro" id="IPR024344">
    <property type="entry name" value="MDMPI_metal-binding"/>
</dbReference>
<dbReference type="GO" id="GO:0046872">
    <property type="term" value="F:metal ion binding"/>
    <property type="evidence" value="ECO:0007669"/>
    <property type="project" value="InterPro"/>
</dbReference>
<evidence type="ECO:0000259" key="1">
    <source>
        <dbReference type="Pfam" id="PF11716"/>
    </source>
</evidence>
<dbReference type="EMBL" id="LT629711">
    <property type="protein sequence ID" value="SDP57854.1"/>
    <property type="molecule type" value="Genomic_DNA"/>
</dbReference>
<sequence length="284" mass="30305">MPLHPAAPDDLAGLVAAYQQTTQAVVDLGHSCSEADFALPTACPGWTVKDQIAHVVGMESWLHTGRVPQVEVPDYDHLRHEAGQFVEREVELRRPVAAAKVVAELETVAAQRVAQFTAPGVTLDTVVRGAWGPAPLHRSLPTRILDIWTHEQDIRQALGRPGDLDSGGAAVFMDLLFASLPRLVAKSAQVPPGNVVIIESTGPVQGRAGVWVESQDDGKPRGIPLFSGIAHDGDPDDVFTTITLSTDALTRRAAGRGGVDDIHFAVQGDPAVARQVLEHLVLVP</sequence>
<dbReference type="InterPro" id="IPR017517">
    <property type="entry name" value="Maleyloyr_isom"/>
</dbReference>
<proteinExistence type="predicted"/>
<dbReference type="InterPro" id="IPR034660">
    <property type="entry name" value="DinB/YfiT-like"/>
</dbReference>
<protein>
    <submittedName>
        <fullName evidence="2">TIGR03083 family protein</fullName>
    </submittedName>
</protein>
<dbReference type="STRING" id="443156.SAMN04489867_2993"/>
<accession>A0A1H0TV95</accession>
<reference evidence="3" key="1">
    <citation type="submission" date="2016-10" db="EMBL/GenBank/DDBJ databases">
        <authorList>
            <person name="Varghese N."/>
            <person name="Submissions S."/>
        </authorList>
    </citation>
    <scope>NUCLEOTIDE SEQUENCE [LARGE SCALE GENOMIC DNA]</scope>
    <source>
        <strain evidence="3">DSM 22329</strain>
    </source>
</reference>
<dbReference type="Gene3D" id="1.20.120.450">
    <property type="entry name" value="dinb family like domain"/>
    <property type="match status" value="1"/>
</dbReference>
<organism evidence="2 3">
    <name type="scientific">Pedococcus dokdonensis</name>
    <dbReference type="NCBI Taxonomy" id="443156"/>
    <lineage>
        <taxon>Bacteria</taxon>
        <taxon>Bacillati</taxon>
        <taxon>Actinomycetota</taxon>
        <taxon>Actinomycetes</taxon>
        <taxon>Micrococcales</taxon>
        <taxon>Intrasporangiaceae</taxon>
        <taxon>Pedococcus</taxon>
    </lineage>
</organism>
<dbReference type="OrthoDB" id="154293at2"/>
<evidence type="ECO:0000313" key="2">
    <source>
        <dbReference type="EMBL" id="SDP57854.1"/>
    </source>
</evidence>
<dbReference type="RefSeq" id="WP_091787139.1">
    <property type="nucleotide sequence ID" value="NZ_LT629711.1"/>
</dbReference>
<dbReference type="AlphaFoldDB" id="A0A1H0TV95"/>
<feature type="domain" description="Mycothiol-dependent maleylpyruvate isomerase metal-binding" evidence="1">
    <location>
        <begin position="20"/>
        <end position="155"/>
    </location>
</feature>
<keyword evidence="3" id="KW-1185">Reference proteome</keyword>
<dbReference type="Pfam" id="PF11716">
    <property type="entry name" value="MDMPI_N"/>
    <property type="match status" value="1"/>
</dbReference>
<dbReference type="SUPFAM" id="SSF109854">
    <property type="entry name" value="DinB/YfiT-like putative metalloenzymes"/>
    <property type="match status" value="1"/>
</dbReference>